<dbReference type="RefSeq" id="WP_138652466.1">
    <property type="nucleotide sequence ID" value="NZ_CP040637.1"/>
</dbReference>
<feature type="region of interest" description="Disordered" evidence="1">
    <location>
        <begin position="89"/>
        <end position="117"/>
    </location>
</feature>
<proteinExistence type="predicted"/>
<evidence type="ECO:0000313" key="3">
    <source>
        <dbReference type="Proteomes" id="UP000307562"/>
    </source>
</evidence>
<gene>
    <name evidence="2" type="ORF">FGF80_04555</name>
</gene>
<dbReference type="AlphaFoldDB" id="A0A4P9TCV0"/>
<name>A0A4P9TCV0_9EURY</name>
<organism evidence="2 3">
    <name type="scientific">Natrinema pallidum</name>
    <dbReference type="NCBI Taxonomy" id="69527"/>
    <lineage>
        <taxon>Archaea</taxon>
        <taxon>Methanobacteriati</taxon>
        <taxon>Methanobacteriota</taxon>
        <taxon>Stenosarchaea group</taxon>
        <taxon>Halobacteria</taxon>
        <taxon>Halobacteriales</taxon>
        <taxon>Natrialbaceae</taxon>
        <taxon>Natrinema</taxon>
    </lineage>
</organism>
<dbReference type="EMBL" id="CP040637">
    <property type="protein sequence ID" value="QCW02548.1"/>
    <property type="molecule type" value="Genomic_DNA"/>
</dbReference>
<protein>
    <submittedName>
        <fullName evidence="2">Uncharacterized protein</fullName>
    </submittedName>
</protein>
<dbReference type="GeneID" id="96155216"/>
<dbReference type="KEGG" id="npl:FGF80_04555"/>
<keyword evidence="3" id="KW-1185">Reference proteome</keyword>
<evidence type="ECO:0000313" key="2">
    <source>
        <dbReference type="EMBL" id="QCW02548.1"/>
    </source>
</evidence>
<dbReference type="Proteomes" id="UP000307562">
    <property type="component" value="Chromosome"/>
</dbReference>
<accession>A0A4P9TCV0</accession>
<sequence>MPPCEWRRDVFVPLFDTVFEGTDGRYVTDWQIERRLRAGVWTLCLRQRAPEKVVVETRDGALLLLAAIEPAELPAGVEIRVTDDRARVVDTRAGPSRTAPYTPPADGERSGVTGHEG</sequence>
<reference evidence="3" key="1">
    <citation type="submission" date="2019-05" db="EMBL/GenBank/DDBJ databases">
        <title>Complete Genome Sequence and Methylation Pattern of the Halophilic Archaeon Natrinema pallidum BOL6-1.</title>
        <authorList>
            <person name="DasSarma P."/>
            <person name="DasSarma B.P."/>
            <person name="DasSarma S.L."/>
            <person name="Martinez F.L."/>
            <person name="Guzman D."/>
            <person name="Roberts R.J."/>
            <person name="DasSarma S."/>
        </authorList>
    </citation>
    <scope>NUCLEOTIDE SEQUENCE [LARGE SCALE GENOMIC DNA]</scope>
    <source>
        <strain evidence="3">BOL6-1</strain>
    </source>
</reference>
<evidence type="ECO:0000256" key="1">
    <source>
        <dbReference type="SAM" id="MobiDB-lite"/>
    </source>
</evidence>